<dbReference type="EMBL" id="AYCK01020563">
    <property type="status" value="NOT_ANNOTATED_CDS"/>
    <property type="molecule type" value="Genomic_DNA"/>
</dbReference>
<accession>A0A096M708</accession>
<dbReference type="Proteomes" id="UP000028760">
    <property type="component" value="Unassembled WGS sequence"/>
</dbReference>
<evidence type="ECO:0000313" key="2">
    <source>
        <dbReference type="Proteomes" id="UP000028760"/>
    </source>
</evidence>
<reference evidence="1" key="3">
    <citation type="submission" date="2025-09" db="UniProtKB">
        <authorList>
            <consortium name="Ensembl"/>
        </authorList>
    </citation>
    <scope>IDENTIFICATION</scope>
</reference>
<organism evidence="1 2">
    <name type="scientific">Poecilia formosa</name>
    <name type="common">Amazon molly</name>
    <name type="synonym">Limia formosa</name>
    <dbReference type="NCBI Taxonomy" id="48698"/>
    <lineage>
        <taxon>Eukaryota</taxon>
        <taxon>Metazoa</taxon>
        <taxon>Chordata</taxon>
        <taxon>Craniata</taxon>
        <taxon>Vertebrata</taxon>
        <taxon>Euteleostomi</taxon>
        <taxon>Actinopterygii</taxon>
        <taxon>Neopterygii</taxon>
        <taxon>Teleostei</taxon>
        <taxon>Neoteleostei</taxon>
        <taxon>Acanthomorphata</taxon>
        <taxon>Ovalentaria</taxon>
        <taxon>Atherinomorphae</taxon>
        <taxon>Cyprinodontiformes</taxon>
        <taxon>Poeciliidae</taxon>
        <taxon>Poeciliinae</taxon>
        <taxon>Poecilia</taxon>
    </lineage>
</organism>
<sequence>VDAGEVQLNGRVSDDVPADLRFRLDREGVQEVGRVLLQQKRGNLFGSRVVRSVRKQNNLRDFLALDPEHPDTPSCST</sequence>
<name>A0A096M708_POEFO</name>
<keyword evidence="2" id="KW-1185">Reference proteome</keyword>
<reference evidence="1" key="2">
    <citation type="submission" date="2025-08" db="UniProtKB">
        <authorList>
            <consortium name="Ensembl"/>
        </authorList>
    </citation>
    <scope>IDENTIFICATION</scope>
</reference>
<proteinExistence type="predicted"/>
<reference evidence="2" key="1">
    <citation type="submission" date="2013-10" db="EMBL/GenBank/DDBJ databases">
        <authorList>
            <person name="Schartl M."/>
            <person name="Warren W."/>
        </authorList>
    </citation>
    <scope>NUCLEOTIDE SEQUENCE [LARGE SCALE GENOMIC DNA]</scope>
    <source>
        <strain evidence="2">female</strain>
    </source>
</reference>
<evidence type="ECO:0000313" key="1">
    <source>
        <dbReference type="Ensembl" id="ENSPFOP00000027199.1"/>
    </source>
</evidence>
<dbReference type="Ensembl" id="ENSPFOT00000026768.1">
    <property type="protein sequence ID" value="ENSPFOP00000027199.1"/>
    <property type="gene ID" value="ENSPFOG00000022170.1"/>
</dbReference>
<protein>
    <submittedName>
        <fullName evidence="1">Uncharacterized protein</fullName>
    </submittedName>
</protein>
<dbReference type="AlphaFoldDB" id="A0A096M708"/>